<organism evidence="2 3">
    <name type="scientific">Ancylostoma ceylanicum</name>
    <dbReference type="NCBI Taxonomy" id="53326"/>
    <lineage>
        <taxon>Eukaryota</taxon>
        <taxon>Metazoa</taxon>
        <taxon>Ecdysozoa</taxon>
        <taxon>Nematoda</taxon>
        <taxon>Chromadorea</taxon>
        <taxon>Rhabditida</taxon>
        <taxon>Rhabditina</taxon>
        <taxon>Rhabditomorpha</taxon>
        <taxon>Strongyloidea</taxon>
        <taxon>Ancylostomatidae</taxon>
        <taxon>Ancylostomatinae</taxon>
        <taxon>Ancylostoma</taxon>
    </lineage>
</organism>
<comment type="caution">
    <text evidence="2">The sequence shown here is derived from an EMBL/GenBank/DDBJ whole genome shotgun (WGS) entry which is preliminary data.</text>
</comment>
<evidence type="ECO:0000313" key="3">
    <source>
        <dbReference type="Proteomes" id="UP000024635"/>
    </source>
</evidence>
<feature type="signal peptide" evidence="1">
    <location>
        <begin position="1"/>
        <end position="17"/>
    </location>
</feature>
<reference evidence="3" key="1">
    <citation type="journal article" date="2015" name="Nat. Genet.">
        <title>The genome and transcriptome of the zoonotic hookworm Ancylostoma ceylanicum identify infection-specific gene families.</title>
        <authorList>
            <person name="Schwarz E.M."/>
            <person name="Hu Y."/>
            <person name="Antoshechkin I."/>
            <person name="Miller M.M."/>
            <person name="Sternberg P.W."/>
            <person name="Aroian R.V."/>
        </authorList>
    </citation>
    <scope>NUCLEOTIDE SEQUENCE</scope>
    <source>
        <strain evidence="3">HY135</strain>
    </source>
</reference>
<feature type="chain" id="PRO_5001492417" evidence="1">
    <location>
        <begin position="18"/>
        <end position="66"/>
    </location>
</feature>
<evidence type="ECO:0000313" key="2">
    <source>
        <dbReference type="EMBL" id="EYC14887.1"/>
    </source>
</evidence>
<protein>
    <submittedName>
        <fullName evidence="2">Uncharacterized protein</fullName>
    </submittedName>
</protein>
<dbReference type="Proteomes" id="UP000024635">
    <property type="component" value="Unassembled WGS sequence"/>
</dbReference>
<gene>
    <name evidence="2" type="primary">Acey_s0039.g65</name>
    <name evidence="2" type="ORF">Y032_0039g65</name>
</gene>
<dbReference type="AlphaFoldDB" id="A0A016UJ61"/>
<keyword evidence="1" id="KW-0732">Signal</keyword>
<dbReference type="EMBL" id="JARK01001375">
    <property type="protein sequence ID" value="EYC14887.1"/>
    <property type="molecule type" value="Genomic_DNA"/>
</dbReference>
<proteinExistence type="predicted"/>
<accession>A0A016UJ61</accession>
<name>A0A016UJ61_9BILA</name>
<evidence type="ECO:0000256" key="1">
    <source>
        <dbReference type="SAM" id="SignalP"/>
    </source>
</evidence>
<keyword evidence="3" id="KW-1185">Reference proteome</keyword>
<sequence length="66" mass="7640">MRCFVLLFLLLIEGWYAGYFSTDFSTKKYFLPVVGAMQKRCHLPVDVGRPCQKRQGGIKTFIAQHK</sequence>